<gene>
    <name evidence="1" type="ORF">RPERSI_LOCUS25181</name>
</gene>
<evidence type="ECO:0000313" key="1">
    <source>
        <dbReference type="EMBL" id="CAG8819660.1"/>
    </source>
</evidence>
<feature type="non-terminal residue" evidence="1">
    <location>
        <position position="310"/>
    </location>
</feature>
<protein>
    <submittedName>
        <fullName evidence="1">33441_t:CDS:1</fullName>
    </submittedName>
</protein>
<accession>A0ACA9S0Y9</accession>
<keyword evidence="2" id="KW-1185">Reference proteome</keyword>
<proteinExistence type="predicted"/>
<name>A0ACA9S0Y9_9GLOM</name>
<dbReference type="Proteomes" id="UP000789920">
    <property type="component" value="Unassembled WGS sequence"/>
</dbReference>
<dbReference type="EMBL" id="CAJVQC010082606">
    <property type="protein sequence ID" value="CAG8819660.1"/>
    <property type="molecule type" value="Genomic_DNA"/>
</dbReference>
<organism evidence="1 2">
    <name type="scientific">Racocetra persica</name>
    <dbReference type="NCBI Taxonomy" id="160502"/>
    <lineage>
        <taxon>Eukaryota</taxon>
        <taxon>Fungi</taxon>
        <taxon>Fungi incertae sedis</taxon>
        <taxon>Mucoromycota</taxon>
        <taxon>Glomeromycotina</taxon>
        <taxon>Glomeromycetes</taxon>
        <taxon>Diversisporales</taxon>
        <taxon>Gigasporaceae</taxon>
        <taxon>Racocetra</taxon>
    </lineage>
</organism>
<comment type="caution">
    <text evidence="1">The sequence shown here is derived from an EMBL/GenBank/DDBJ whole genome shotgun (WGS) entry which is preliminary data.</text>
</comment>
<reference evidence="1" key="1">
    <citation type="submission" date="2021-06" db="EMBL/GenBank/DDBJ databases">
        <authorList>
            <person name="Kallberg Y."/>
            <person name="Tangrot J."/>
            <person name="Rosling A."/>
        </authorList>
    </citation>
    <scope>NUCLEOTIDE SEQUENCE</scope>
    <source>
        <strain evidence="1">MA461A</strain>
    </source>
</reference>
<evidence type="ECO:0000313" key="2">
    <source>
        <dbReference type="Proteomes" id="UP000789920"/>
    </source>
</evidence>
<sequence length="310" mass="35914">METCNYYLDQRNLKNPFDMHKCSVRILTEVMLSEVEMEFSIRMSIKGNHIPPNIIRETTALSRINLSREARDLAITNHQADKQTTKEIKMKLLAPHNGNSQNELEHLYSGQNSICDDVKLCQLIERDSLRARKNIGPWTIVHELVTDILKQKGAILYYQQPNMNIPENNSDHYYQLTLSDDLWLQQAHDFGSFCFGIDGKYDLNSDGAPILSLVVEDNAGYGTSIVFELSNKENNHMIKLAVEAVQRNIPCNKIDCMHEYEYMELPNRSSAYSSWCNFMLVSIMQTFSEHFKNLRIDDYYHYPIAIAFKI</sequence>